<dbReference type="Pfam" id="PF12796">
    <property type="entry name" value="Ank_2"/>
    <property type="match status" value="1"/>
</dbReference>
<dbReference type="SMR" id="A2FGP5"/>
<organism evidence="3 4">
    <name type="scientific">Trichomonas vaginalis (strain ATCC PRA-98 / G3)</name>
    <dbReference type="NCBI Taxonomy" id="412133"/>
    <lineage>
        <taxon>Eukaryota</taxon>
        <taxon>Metamonada</taxon>
        <taxon>Parabasalia</taxon>
        <taxon>Trichomonadida</taxon>
        <taxon>Trichomonadidae</taxon>
        <taxon>Trichomonas</taxon>
    </lineage>
</organism>
<protein>
    <recommendedName>
        <fullName evidence="2">DUF3447 domain-containing protein</fullName>
    </recommendedName>
</protein>
<evidence type="ECO:0000259" key="2">
    <source>
        <dbReference type="Pfam" id="PF11929"/>
    </source>
</evidence>
<dbReference type="Gene3D" id="1.25.40.20">
    <property type="entry name" value="Ankyrin repeat-containing domain"/>
    <property type="match status" value="1"/>
</dbReference>
<dbReference type="STRING" id="5722.A2FGP5"/>
<dbReference type="InParanoid" id="A2FGP5"/>
<dbReference type="AlphaFoldDB" id="A2FGP5"/>
<dbReference type="VEuPathDB" id="TrichDB:TVAGG3_0031720"/>
<dbReference type="PANTHER" id="PTHR24182:SF13">
    <property type="entry name" value="LD18443P"/>
    <property type="match status" value="1"/>
</dbReference>
<dbReference type="eggNOG" id="ENOG502SBM3">
    <property type="taxonomic scope" value="Eukaryota"/>
</dbReference>
<dbReference type="VEuPathDB" id="TrichDB:TVAG_360880"/>
<gene>
    <name evidence="3" type="ORF">TVAG_360880</name>
</gene>
<dbReference type="InterPro" id="IPR020683">
    <property type="entry name" value="DUF3447"/>
</dbReference>
<proteinExistence type="predicted"/>
<reference evidence="3" key="1">
    <citation type="submission" date="2006-10" db="EMBL/GenBank/DDBJ databases">
        <authorList>
            <person name="Amadeo P."/>
            <person name="Zhao Q."/>
            <person name="Wortman J."/>
            <person name="Fraser-Liggett C."/>
            <person name="Carlton J."/>
        </authorList>
    </citation>
    <scope>NUCLEOTIDE SEQUENCE</scope>
    <source>
        <strain evidence="3">G3</strain>
    </source>
</reference>
<dbReference type="SUPFAM" id="SSF48403">
    <property type="entry name" value="Ankyrin repeat"/>
    <property type="match status" value="1"/>
</dbReference>
<dbReference type="EMBL" id="DS113782">
    <property type="protein sequence ID" value="EAX95927.1"/>
    <property type="molecule type" value="Genomic_DNA"/>
</dbReference>
<keyword evidence="4" id="KW-1185">Reference proteome</keyword>
<dbReference type="Pfam" id="PF11929">
    <property type="entry name" value="DUF3447"/>
    <property type="match status" value="1"/>
</dbReference>
<accession>A2FGP5</accession>
<dbReference type="InterPro" id="IPR002110">
    <property type="entry name" value="Ankyrin_rpt"/>
</dbReference>
<dbReference type="SMART" id="SM00248">
    <property type="entry name" value="ANK"/>
    <property type="match status" value="3"/>
</dbReference>
<reference evidence="3" key="2">
    <citation type="journal article" date="2007" name="Science">
        <title>Draft genome sequence of the sexually transmitted pathogen Trichomonas vaginalis.</title>
        <authorList>
            <person name="Carlton J.M."/>
            <person name="Hirt R.P."/>
            <person name="Silva J.C."/>
            <person name="Delcher A.L."/>
            <person name="Schatz M."/>
            <person name="Zhao Q."/>
            <person name="Wortman J.R."/>
            <person name="Bidwell S.L."/>
            <person name="Alsmark U.C.M."/>
            <person name="Besteiro S."/>
            <person name="Sicheritz-Ponten T."/>
            <person name="Noel C.J."/>
            <person name="Dacks J.B."/>
            <person name="Foster P.G."/>
            <person name="Simillion C."/>
            <person name="Van de Peer Y."/>
            <person name="Miranda-Saavedra D."/>
            <person name="Barton G.J."/>
            <person name="Westrop G.D."/>
            <person name="Mueller S."/>
            <person name="Dessi D."/>
            <person name="Fiori P.L."/>
            <person name="Ren Q."/>
            <person name="Paulsen I."/>
            <person name="Zhang H."/>
            <person name="Bastida-Corcuera F.D."/>
            <person name="Simoes-Barbosa A."/>
            <person name="Brown M.T."/>
            <person name="Hayes R.D."/>
            <person name="Mukherjee M."/>
            <person name="Okumura C.Y."/>
            <person name="Schneider R."/>
            <person name="Smith A.J."/>
            <person name="Vanacova S."/>
            <person name="Villalvazo M."/>
            <person name="Haas B.J."/>
            <person name="Pertea M."/>
            <person name="Feldblyum T.V."/>
            <person name="Utterback T.R."/>
            <person name="Shu C.L."/>
            <person name="Osoegawa K."/>
            <person name="de Jong P.J."/>
            <person name="Hrdy I."/>
            <person name="Horvathova L."/>
            <person name="Zubacova Z."/>
            <person name="Dolezal P."/>
            <person name="Malik S.B."/>
            <person name="Logsdon J.M. Jr."/>
            <person name="Henze K."/>
            <person name="Gupta A."/>
            <person name="Wang C.C."/>
            <person name="Dunne R.L."/>
            <person name="Upcroft J.A."/>
            <person name="Upcroft P."/>
            <person name="White O."/>
            <person name="Salzberg S.L."/>
            <person name="Tang P."/>
            <person name="Chiu C.-H."/>
            <person name="Lee Y.-S."/>
            <person name="Embley T.M."/>
            <person name="Coombs G.H."/>
            <person name="Mottram J.C."/>
            <person name="Tachezy J."/>
            <person name="Fraser-Liggett C.M."/>
            <person name="Johnson P.J."/>
        </authorList>
    </citation>
    <scope>NUCLEOTIDE SEQUENCE [LARGE SCALE GENOMIC DNA]</scope>
    <source>
        <strain evidence="3">G3</strain>
    </source>
</reference>
<evidence type="ECO:0000313" key="3">
    <source>
        <dbReference type="EMBL" id="EAX95927.1"/>
    </source>
</evidence>
<sequence>MSAQTIYQNKYNELRSAYKYYIDSYDALYQLKTENEEELNKIYIMIKTDLIDSKIYLPQNLIKDILNIIPYNNRYVKSYLYLAKLIYDDFHVEDVRKVELISFYLFYKEYGIKLNNSDNFEKYNFGKLDIHSEDTIYRAIMYNDKERFILSTERDDFDKNQKLKSDLYPYSHVGYSLLELCCYHGAVDCFKLLRTKFNSEITQECLQFSFLGGNPEIISECLKYQTPDRFCMEYAIISRNIDFVTFLMNEYNIEIKLHFCARYNNLDSFFVYFDQTNNVNKCFIKSGAFGILSLCKYFLSLGANINAKDENGETALFNAAMISQEIVEFLLSQGISINEENIIGETALHRAMYNGKLFQFLVSHGGRTRLDPRYRPNPPHRRRLRISHDSKK</sequence>
<dbReference type="KEGG" id="tva:4753692"/>
<feature type="region of interest" description="Disordered" evidence="1">
    <location>
        <begin position="369"/>
        <end position="392"/>
    </location>
</feature>
<dbReference type="Proteomes" id="UP000001542">
    <property type="component" value="Unassembled WGS sequence"/>
</dbReference>
<dbReference type="InterPro" id="IPR036770">
    <property type="entry name" value="Ankyrin_rpt-contain_sf"/>
</dbReference>
<evidence type="ECO:0000256" key="1">
    <source>
        <dbReference type="SAM" id="MobiDB-lite"/>
    </source>
</evidence>
<name>A2FGP5_TRIV3</name>
<feature type="domain" description="DUF3447" evidence="2">
    <location>
        <begin position="197"/>
        <end position="272"/>
    </location>
</feature>
<dbReference type="PANTHER" id="PTHR24182">
    <property type="entry name" value="ANKYRIN REPEAT AND SOCS BOX CONTAINING 4"/>
    <property type="match status" value="1"/>
</dbReference>
<dbReference type="RefSeq" id="XP_001308857.1">
    <property type="nucleotide sequence ID" value="XM_001308856.1"/>
</dbReference>
<evidence type="ECO:0000313" key="4">
    <source>
        <dbReference type="Proteomes" id="UP000001542"/>
    </source>
</evidence>